<reference evidence="3" key="1">
    <citation type="submission" date="2025-08" db="UniProtKB">
        <authorList>
            <consortium name="RefSeq"/>
        </authorList>
    </citation>
    <scope>IDENTIFICATION</scope>
</reference>
<proteinExistence type="predicted"/>
<organism evidence="2 3">
    <name type="scientific">Geotrypetes seraphini</name>
    <name type="common">Gaboon caecilian</name>
    <name type="synonym">Caecilia seraphini</name>
    <dbReference type="NCBI Taxonomy" id="260995"/>
    <lineage>
        <taxon>Eukaryota</taxon>
        <taxon>Metazoa</taxon>
        <taxon>Chordata</taxon>
        <taxon>Craniata</taxon>
        <taxon>Vertebrata</taxon>
        <taxon>Euteleostomi</taxon>
        <taxon>Amphibia</taxon>
        <taxon>Gymnophiona</taxon>
        <taxon>Geotrypetes</taxon>
    </lineage>
</organism>
<accession>A0A6P8PSC2</accession>
<dbReference type="AlphaFoldDB" id="A0A6P8PSC2"/>
<feature type="domain" description="Reverse transcriptase" evidence="1">
    <location>
        <begin position="1"/>
        <end position="205"/>
    </location>
</feature>
<dbReference type="InParanoid" id="A0A6P8PSC2"/>
<dbReference type="Proteomes" id="UP000515159">
    <property type="component" value="Chromosome 2"/>
</dbReference>
<sequence>MHPYSPGRGGGDRLSDLKKAWDSHVGSQDLWPLLQSHALYVVRMLLEWRWLEGGVQRSCVCIRRMAAGLNQKPGGAGEWKRHRPKREESRMGIPRKGSHYATRAAAPTGRFNELDIGGTILKWFTEFLSTRAYKVRKDNDRSQIWEATCGVPEGLPLSSSLCNIYLSALGRRFTDPQTHVLSHADDIFILTPVKDTFADTTAHIG</sequence>
<evidence type="ECO:0000313" key="3">
    <source>
        <dbReference type="RefSeq" id="XP_033786794.1"/>
    </source>
</evidence>
<keyword evidence="2" id="KW-1185">Reference proteome</keyword>
<dbReference type="RefSeq" id="XP_033786794.1">
    <property type="nucleotide sequence ID" value="XM_033930903.1"/>
</dbReference>
<dbReference type="GeneID" id="117354077"/>
<dbReference type="KEGG" id="gsh:117354077"/>
<dbReference type="InterPro" id="IPR000477">
    <property type="entry name" value="RT_dom"/>
</dbReference>
<name>A0A6P8PSC2_GEOSA</name>
<evidence type="ECO:0000259" key="1">
    <source>
        <dbReference type="PROSITE" id="PS50878"/>
    </source>
</evidence>
<dbReference type="OrthoDB" id="416454at2759"/>
<gene>
    <name evidence="3" type="primary">LOC117354077</name>
</gene>
<protein>
    <submittedName>
        <fullName evidence="3">Uncharacterized protein LOC117354077</fullName>
    </submittedName>
</protein>
<evidence type="ECO:0000313" key="2">
    <source>
        <dbReference type="Proteomes" id="UP000515159"/>
    </source>
</evidence>
<dbReference type="PROSITE" id="PS50878">
    <property type="entry name" value="RT_POL"/>
    <property type="match status" value="1"/>
</dbReference>